<dbReference type="RefSeq" id="XP_040876237.1">
    <property type="nucleotide sequence ID" value="XM_041026973.1"/>
</dbReference>
<feature type="compositionally biased region" description="Polar residues" evidence="13">
    <location>
        <begin position="446"/>
        <end position="456"/>
    </location>
</feature>
<evidence type="ECO:0000256" key="3">
    <source>
        <dbReference type="ARBA" id="ARBA00008842"/>
    </source>
</evidence>
<keyword evidence="9" id="KW-0496">Mitochondrion</keyword>
<dbReference type="SUPFAM" id="SSF48403">
    <property type="entry name" value="Ankyrin repeat"/>
    <property type="match status" value="1"/>
</dbReference>
<dbReference type="Pfam" id="PF07542">
    <property type="entry name" value="ATP12"/>
    <property type="match status" value="1"/>
</dbReference>
<dbReference type="InterPro" id="IPR037239">
    <property type="entry name" value="OSBP_sf"/>
</dbReference>
<dbReference type="GO" id="GO:0006897">
    <property type="term" value="P:endocytosis"/>
    <property type="evidence" value="ECO:0007669"/>
    <property type="project" value="TreeGrafter"/>
</dbReference>
<evidence type="ECO:0000256" key="4">
    <source>
        <dbReference type="ARBA" id="ARBA00022448"/>
    </source>
</evidence>
<feature type="compositionally biased region" description="Basic and acidic residues" evidence="13">
    <location>
        <begin position="798"/>
        <end position="811"/>
    </location>
</feature>
<dbReference type="Pfam" id="PF00169">
    <property type="entry name" value="PH"/>
    <property type="match status" value="1"/>
</dbReference>
<reference evidence="15 16" key="1">
    <citation type="journal article" date="2014" name="BMC Genomics">
        <title>Genome sequencing of four Aureobasidium pullulans varieties: biotechnological potential, stress tolerance, and description of new species.</title>
        <authorList>
            <person name="Gostin Ar C."/>
            <person name="Ohm R.A."/>
            <person name="Kogej T."/>
            <person name="Sonjak S."/>
            <person name="Turk M."/>
            <person name="Zajc J."/>
            <person name="Zalar P."/>
            <person name="Grube M."/>
            <person name="Sun H."/>
            <person name="Han J."/>
            <person name="Sharma A."/>
            <person name="Chiniquy J."/>
            <person name="Ngan C.Y."/>
            <person name="Lipzen A."/>
            <person name="Barry K."/>
            <person name="Grigoriev I.V."/>
            <person name="Gunde-Cimerman N."/>
        </authorList>
    </citation>
    <scope>NUCLEOTIDE SEQUENCE [LARGE SCALE GENOMIC DNA]</scope>
    <source>
        <strain evidence="15 16">CBS 110374</strain>
    </source>
</reference>
<dbReference type="GO" id="GO:0005886">
    <property type="term" value="C:plasma membrane"/>
    <property type="evidence" value="ECO:0007669"/>
    <property type="project" value="TreeGrafter"/>
</dbReference>
<comment type="similarity">
    <text evidence="2">Belongs to the ATP12 family.</text>
</comment>
<evidence type="ECO:0000256" key="9">
    <source>
        <dbReference type="ARBA" id="ARBA00023128"/>
    </source>
</evidence>
<dbReference type="InterPro" id="IPR023335">
    <property type="entry name" value="ATP12_ortho_dom_sf"/>
</dbReference>
<sequence>MEAIIRPALTASSRRTVAARFHPACRCLHNSSSRTATPLPHPIAAGPPPQPPQAPATETEDRVARKRQQAALLAKQSQIKVDPSKPASALRKRFWKESSVKETPDGLQIMLDKRPVRTASKEILTLPPTKYALATGIALEWDLLTSAQQALKYHYIPLTSLSSRAIDIHNADLQGDKKIRESIVTMLMRYLSTDTLLCWDPEKSIHDPSSALDMKIDGQPQQSLRQKQIETAEPILAYLTTHIFPGLEIIPILGEDSIMPAKQPKVTQEVIRGWISALPAFELAGLERGVLATKSLLVAIRLLVEWSQEFRHLQKEDSTSRFGITEARQASSVEVTWQTDMWGEVEDTHDVEKEDAARQLGSVILLSSIAKSLLSRVTSRGDVPQSEAATPDSPTTTDNSAEMASSRNSFQNARPAPHLVTTMTNSNPDSASASPATRTPTAPRNGSITAMPQQSTTSIEQSVKLFKVFEALRQGDTAGINRHLREDSTKLEGNTIVHLAVQCAEPSVVEYVLSMDRDGNTPLHIASTLGRTSVIKLLLDQKSINESVTNFQGKTPLDLARSPEAFQLLQLARSIFIERTTHRIQHLIQSADYGTLEDVLADDHVQPQTVESGGTLLHEATRKKDTQLIQILLLNGADPFRRDRKGKLPQEITKDDHTKQILKKSPAAAAAQRGVQEKAILGTGEGQPENALSAKEAREMKGYLKKWTNYTTGYKLRWFVLEDGVLSYYKHQDDAGSACRGAINMKIASLHMDSKDKLTFEIHGKSSVKYHLKANHEVEAKRWFWSLNNAIQWSKDEAREEQKRQRQEGEALRQAAADKQSAAPSVADSSTLAPTVSDRRTSIAHTADGETLYADEPTKLHRHRTFETDGDRDFEDEEDDYADDDSSHDVKPINKDAFNITAQSAKLQLDLLASVSNSLQQEKTTNPTIPLGHPDVEYALASYDTAVGNLRGLLIDLLRISKDHDAYWQHRVDREAHIRKLWEESMARVAAEQEELENRIGESEDKRKRTKRALRDALEGQASGTASRAHSRRGTTATQSSKLAAAVAGMSVADDGTATLADLTNNDVSDDDSDMDEQFFDAVDAGEVEVVDQMPVTSTPQANIQPEKTAPIEDNSSGAIQKSYRGYEDPVRSKLPLDADNRPKVSLWGILKNMIGKDMTKMTLPVTFNEPTSLLYRVVEDMQYTELLDIAAERSDSAERMVYVAGFAASEYASTIGRVAKPFNPLLGETYEYVRPDKGYRFFIEQVSHHPPIGAAHAESAKWEYYGESSQRGWKASSAYLVAGKITDAKGVPKWSIGGRWNDKIYARPTPGYEDENLGTSTKSQESNQAILVWEAGPRPQGIPFNLTPFVVTLNALPQRLQPLLAPTDSRFRPDQRAMEEGRYDDASVEKNRVEEKQRARRREREAAGEHFEPRWFKLAKHPVTGEEYWHFGGEYWGLRDRVANGEANWNEAGLEEIY</sequence>
<protein>
    <recommendedName>
        <fullName evidence="14">PH domain-containing protein</fullName>
    </recommendedName>
</protein>
<feature type="compositionally biased region" description="Acidic residues" evidence="13">
    <location>
        <begin position="872"/>
        <end position="884"/>
    </location>
</feature>
<dbReference type="GeneID" id="63920346"/>
<dbReference type="Pfam" id="PF00023">
    <property type="entry name" value="Ank"/>
    <property type="match status" value="1"/>
</dbReference>
<dbReference type="SUPFAM" id="SSF50729">
    <property type="entry name" value="PH domain-like"/>
    <property type="match status" value="1"/>
</dbReference>
<dbReference type="InterPro" id="IPR011419">
    <property type="entry name" value="ATP12_ATP_synth-F1-assembly"/>
</dbReference>
<name>A0A074VJF5_AURM1</name>
<dbReference type="EMBL" id="KL584849">
    <property type="protein sequence ID" value="KEQ59214.1"/>
    <property type="molecule type" value="Genomic_DNA"/>
</dbReference>
<accession>A0A074VJF5</accession>
<evidence type="ECO:0000256" key="12">
    <source>
        <dbReference type="RuleBase" id="RU003844"/>
    </source>
</evidence>
<keyword evidence="7" id="KW-0445">Lipid transport</keyword>
<dbReference type="InterPro" id="IPR001849">
    <property type="entry name" value="PH_domain"/>
</dbReference>
<dbReference type="Pfam" id="PF12796">
    <property type="entry name" value="Ank_2"/>
    <property type="match status" value="1"/>
</dbReference>
<comment type="subcellular location">
    <subcellularLocation>
        <location evidence="1">Mitochondrion</location>
    </subcellularLocation>
</comment>
<dbReference type="SUPFAM" id="SSF144000">
    <property type="entry name" value="Oxysterol-binding protein-like"/>
    <property type="match status" value="1"/>
</dbReference>
<dbReference type="HOGENOM" id="CLU_001040_0_1_1"/>
<keyword evidence="16" id="KW-1185">Reference proteome</keyword>
<keyword evidence="10" id="KW-0143">Chaperone</keyword>
<evidence type="ECO:0000259" key="14">
    <source>
        <dbReference type="PROSITE" id="PS50003"/>
    </source>
</evidence>
<dbReference type="GO" id="GO:0005635">
    <property type="term" value="C:nuclear envelope"/>
    <property type="evidence" value="ECO:0007669"/>
    <property type="project" value="TreeGrafter"/>
</dbReference>
<dbReference type="PANTHER" id="PTHR10972">
    <property type="entry name" value="OXYSTEROL-BINDING PROTEIN-RELATED"/>
    <property type="match status" value="1"/>
</dbReference>
<dbReference type="GO" id="GO:0005739">
    <property type="term" value="C:mitochondrion"/>
    <property type="evidence" value="ECO:0007669"/>
    <property type="project" value="UniProtKB-SubCell"/>
</dbReference>
<dbReference type="GO" id="GO:0030011">
    <property type="term" value="P:maintenance of cell polarity"/>
    <property type="evidence" value="ECO:0007669"/>
    <property type="project" value="TreeGrafter"/>
</dbReference>
<dbReference type="InterPro" id="IPR002110">
    <property type="entry name" value="Ankyrin_rpt"/>
</dbReference>
<evidence type="ECO:0000313" key="16">
    <source>
        <dbReference type="Proteomes" id="UP000030672"/>
    </source>
</evidence>
<dbReference type="Gene3D" id="3.30.70.3490">
    <property type="match status" value="1"/>
</dbReference>
<evidence type="ECO:0000256" key="2">
    <source>
        <dbReference type="ARBA" id="ARBA00008231"/>
    </source>
</evidence>
<feature type="compositionally biased region" description="Basic and acidic residues" evidence="13">
    <location>
        <begin position="996"/>
        <end position="1018"/>
    </location>
</feature>
<dbReference type="InterPro" id="IPR011993">
    <property type="entry name" value="PH-like_dom_sf"/>
</dbReference>
<dbReference type="FunFam" id="2.30.29.30:FF:000061">
    <property type="entry name" value="Oxysterol binding protein 1"/>
    <property type="match status" value="1"/>
</dbReference>
<dbReference type="CDD" id="cd13292">
    <property type="entry name" value="PH_Osh1p_Osh2p_yeast"/>
    <property type="match status" value="1"/>
</dbReference>
<keyword evidence="5" id="KW-0597">Phosphoprotein</keyword>
<feature type="repeat" description="ANK" evidence="11">
    <location>
        <begin position="612"/>
        <end position="644"/>
    </location>
</feature>
<keyword evidence="8" id="KW-0446">Lipid-binding</keyword>
<dbReference type="SMART" id="SM00248">
    <property type="entry name" value="ANK"/>
    <property type="match status" value="3"/>
</dbReference>
<keyword evidence="4" id="KW-0813">Transport</keyword>
<dbReference type="InterPro" id="IPR036770">
    <property type="entry name" value="Ankyrin_rpt-contain_sf"/>
</dbReference>
<dbReference type="InterPro" id="IPR018494">
    <property type="entry name" value="Oxysterol-bd_CS"/>
</dbReference>
<evidence type="ECO:0000256" key="5">
    <source>
        <dbReference type="ARBA" id="ARBA00022553"/>
    </source>
</evidence>
<dbReference type="SUPFAM" id="SSF160909">
    <property type="entry name" value="ATP12-like"/>
    <property type="match status" value="1"/>
</dbReference>
<feature type="compositionally biased region" description="Low complexity" evidence="13">
    <location>
        <begin position="425"/>
        <end position="444"/>
    </location>
</feature>
<dbReference type="Proteomes" id="UP000030672">
    <property type="component" value="Unassembled WGS sequence"/>
</dbReference>
<dbReference type="Gene3D" id="1.25.40.20">
    <property type="entry name" value="Ankyrin repeat-containing domain"/>
    <property type="match status" value="2"/>
</dbReference>
<dbReference type="SMART" id="SM00233">
    <property type="entry name" value="PH"/>
    <property type="match status" value="1"/>
</dbReference>
<feature type="region of interest" description="Disordered" evidence="13">
    <location>
        <begin position="377"/>
        <end position="456"/>
    </location>
</feature>
<feature type="compositionally biased region" description="Pro residues" evidence="13">
    <location>
        <begin position="39"/>
        <end position="54"/>
    </location>
</feature>
<feature type="domain" description="PH" evidence="14">
    <location>
        <begin position="697"/>
        <end position="792"/>
    </location>
</feature>
<dbReference type="GO" id="GO:0097038">
    <property type="term" value="C:perinuclear endoplasmic reticulum"/>
    <property type="evidence" value="ECO:0007669"/>
    <property type="project" value="TreeGrafter"/>
</dbReference>
<dbReference type="Pfam" id="PF01237">
    <property type="entry name" value="Oxysterol_BP"/>
    <property type="match status" value="2"/>
</dbReference>
<proteinExistence type="inferred from homology"/>
<dbReference type="PANTHER" id="PTHR10972:SF205">
    <property type="entry name" value="OXYSTEROL-BINDING PROTEIN 1"/>
    <property type="match status" value="1"/>
</dbReference>
<dbReference type="PROSITE" id="PS50297">
    <property type="entry name" value="ANK_REP_REGION"/>
    <property type="match status" value="2"/>
</dbReference>
<dbReference type="Gene3D" id="3.30.2180.10">
    <property type="entry name" value="ATP12-like"/>
    <property type="match status" value="1"/>
</dbReference>
<evidence type="ECO:0000256" key="11">
    <source>
        <dbReference type="PROSITE-ProRule" id="PRU00023"/>
    </source>
</evidence>
<feature type="compositionally biased region" description="Polar residues" evidence="13">
    <location>
        <begin position="392"/>
        <end position="412"/>
    </location>
</feature>
<feature type="region of interest" description="Disordered" evidence="13">
    <location>
        <begin position="32"/>
        <end position="62"/>
    </location>
</feature>
<dbReference type="InterPro" id="IPR000648">
    <property type="entry name" value="Oxysterol-bd"/>
</dbReference>
<dbReference type="PROSITE" id="PS50088">
    <property type="entry name" value="ANK_REPEAT"/>
    <property type="match status" value="2"/>
</dbReference>
<evidence type="ECO:0000256" key="6">
    <source>
        <dbReference type="ARBA" id="ARBA00022946"/>
    </source>
</evidence>
<feature type="region of interest" description="Disordered" evidence="13">
    <location>
        <begin position="798"/>
        <end position="888"/>
    </location>
</feature>
<dbReference type="GO" id="GO:0005829">
    <property type="term" value="C:cytosol"/>
    <property type="evidence" value="ECO:0007669"/>
    <property type="project" value="TreeGrafter"/>
</dbReference>
<dbReference type="Gene3D" id="2.40.160.120">
    <property type="match status" value="1"/>
</dbReference>
<keyword evidence="6" id="KW-0809">Transit peptide</keyword>
<dbReference type="Gene3D" id="2.30.29.30">
    <property type="entry name" value="Pleckstrin-homology domain (PH domain)/Phosphotyrosine-binding domain (PTB)"/>
    <property type="match status" value="1"/>
</dbReference>
<comment type="similarity">
    <text evidence="3 12">Belongs to the OSBP family.</text>
</comment>
<dbReference type="InterPro" id="IPR042272">
    <property type="entry name" value="ATP12_ATP_synth-F1-assembly_N"/>
</dbReference>
<dbReference type="PROSITE" id="PS50003">
    <property type="entry name" value="PH_DOMAIN"/>
    <property type="match status" value="1"/>
</dbReference>
<dbReference type="GO" id="GO:0034727">
    <property type="term" value="P:piecemeal microautophagy of the nucleus"/>
    <property type="evidence" value="ECO:0007669"/>
    <property type="project" value="TreeGrafter"/>
</dbReference>
<organism evidence="15 16">
    <name type="scientific">Aureobasidium melanogenum (strain CBS 110374)</name>
    <name type="common">Aureobasidium pullulans var. melanogenum</name>
    <dbReference type="NCBI Taxonomy" id="1043003"/>
    <lineage>
        <taxon>Eukaryota</taxon>
        <taxon>Fungi</taxon>
        <taxon>Dikarya</taxon>
        <taxon>Ascomycota</taxon>
        <taxon>Pezizomycotina</taxon>
        <taxon>Dothideomycetes</taxon>
        <taxon>Dothideomycetidae</taxon>
        <taxon>Dothideales</taxon>
        <taxon>Saccotheciaceae</taxon>
        <taxon>Aureobasidium</taxon>
    </lineage>
</organism>
<evidence type="ECO:0000256" key="1">
    <source>
        <dbReference type="ARBA" id="ARBA00004173"/>
    </source>
</evidence>
<dbReference type="PROSITE" id="PS01013">
    <property type="entry name" value="OSBP"/>
    <property type="match status" value="1"/>
</dbReference>
<feature type="repeat" description="ANK" evidence="11">
    <location>
        <begin position="518"/>
        <end position="540"/>
    </location>
</feature>
<dbReference type="Gene3D" id="1.10.3580.10">
    <property type="entry name" value="ATP12 ATPase"/>
    <property type="match status" value="1"/>
</dbReference>
<evidence type="ECO:0000256" key="8">
    <source>
        <dbReference type="ARBA" id="ARBA00023121"/>
    </source>
</evidence>
<dbReference type="GO" id="GO:0006869">
    <property type="term" value="P:lipid transport"/>
    <property type="evidence" value="ECO:0007669"/>
    <property type="project" value="UniProtKB-KW"/>
</dbReference>
<evidence type="ECO:0000256" key="10">
    <source>
        <dbReference type="ARBA" id="ARBA00023186"/>
    </source>
</evidence>
<evidence type="ECO:0000256" key="7">
    <source>
        <dbReference type="ARBA" id="ARBA00023055"/>
    </source>
</evidence>
<dbReference type="STRING" id="1043003.A0A074VJF5"/>
<feature type="compositionally biased region" description="Polar residues" evidence="13">
    <location>
        <begin position="1022"/>
        <end position="1042"/>
    </location>
</feature>
<dbReference type="GO" id="GO:0006887">
    <property type="term" value="P:exocytosis"/>
    <property type="evidence" value="ECO:0007669"/>
    <property type="project" value="TreeGrafter"/>
</dbReference>
<evidence type="ECO:0000313" key="15">
    <source>
        <dbReference type="EMBL" id="KEQ59214.1"/>
    </source>
</evidence>
<dbReference type="GO" id="GO:0032934">
    <property type="term" value="F:sterol binding"/>
    <property type="evidence" value="ECO:0007669"/>
    <property type="project" value="TreeGrafter"/>
</dbReference>
<keyword evidence="11" id="KW-0040">ANK repeat</keyword>
<dbReference type="GO" id="GO:0043461">
    <property type="term" value="P:proton-transporting ATP synthase complex assembly"/>
    <property type="evidence" value="ECO:0007669"/>
    <property type="project" value="InterPro"/>
</dbReference>
<feature type="region of interest" description="Disordered" evidence="13">
    <location>
        <begin position="1380"/>
        <end position="1407"/>
    </location>
</feature>
<gene>
    <name evidence="15" type="ORF">M437DRAFT_78352</name>
</gene>
<evidence type="ECO:0000256" key="13">
    <source>
        <dbReference type="SAM" id="MobiDB-lite"/>
    </source>
</evidence>
<feature type="region of interest" description="Disordered" evidence="13">
    <location>
        <begin position="994"/>
        <end position="1042"/>
    </location>
</feature>